<evidence type="ECO:0000313" key="6">
    <source>
        <dbReference type="Proteomes" id="UP000694924"/>
    </source>
</evidence>
<reference evidence="7" key="1">
    <citation type="submission" date="2025-08" db="UniProtKB">
        <authorList>
            <consortium name="RefSeq"/>
        </authorList>
    </citation>
    <scope>IDENTIFICATION</scope>
    <source>
        <tissue evidence="7">Whole body</tissue>
    </source>
</reference>
<keyword evidence="6" id="KW-1185">Reference proteome</keyword>
<dbReference type="Proteomes" id="UP000694924">
    <property type="component" value="Unplaced"/>
</dbReference>
<evidence type="ECO:0000256" key="4">
    <source>
        <dbReference type="RuleBase" id="RU003619"/>
    </source>
</evidence>
<accession>A0ABM1ICJ7</accession>
<sequence length="228" mass="27038">MSNLRIVVKKSINILNFCGNQRCYSLFPTHYIKPIYNKEEQQNLYASKEIKEIIHKSFRPAVTTDSSSEFYDNTVNRFINYIMRKGKKELARKLLQNTFETIKVMQIKDYHRTKSDDEKEAIELDPKVIFITAIENVTPILELKRHRRGGINYKIPVAISPHRAKFLAMNWLIQAAKTKEKEVHFPEQLARELIDAFNKRGRVIMKKHDLHKECDANRAYAHFRWMKK</sequence>
<evidence type="ECO:0000256" key="2">
    <source>
        <dbReference type="ARBA" id="ARBA00022980"/>
    </source>
</evidence>
<name>A0ABM1ICJ7_POLDO</name>
<evidence type="ECO:0000259" key="5">
    <source>
        <dbReference type="Pfam" id="PF00177"/>
    </source>
</evidence>
<dbReference type="PROSITE" id="PS00052">
    <property type="entry name" value="RIBOSOMAL_S7"/>
    <property type="match status" value="1"/>
</dbReference>
<dbReference type="Pfam" id="PF00177">
    <property type="entry name" value="Ribosomal_S7"/>
    <property type="match status" value="1"/>
</dbReference>
<organism evidence="6 7">
    <name type="scientific">Polistes dominula</name>
    <name type="common">European paper wasp</name>
    <name type="synonym">Vespa dominula</name>
    <dbReference type="NCBI Taxonomy" id="743375"/>
    <lineage>
        <taxon>Eukaryota</taxon>
        <taxon>Metazoa</taxon>
        <taxon>Ecdysozoa</taxon>
        <taxon>Arthropoda</taxon>
        <taxon>Hexapoda</taxon>
        <taxon>Insecta</taxon>
        <taxon>Pterygota</taxon>
        <taxon>Neoptera</taxon>
        <taxon>Endopterygota</taxon>
        <taxon>Hymenoptera</taxon>
        <taxon>Apocrita</taxon>
        <taxon>Aculeata</taxon>
        <taxon>Vespoidea</taxon>
        <taxon>Vespidae</taxon>
        <taxon>Polistinae</taxon>
        <taxon>Polistini</taxon>
        <taxon>Polistes</taxon>
    </lineage>
</organism>
<feature type="domain" description="Small ribosomal subunit protein uS7" evidence="5">
    <location>
        <begin position="61"/>
        <end position="218"/>
    </location>
</feature>
<evidence type="ECO:0000256" key="1">
    <source>
        <dbReference type="ARBA" id="ARBA00007151"/>
    </source>
</evidence>
<dbReference type="InterPro" id="IPR020606">
    <property type="entry name" value="Ribosomal_uS7_CS"/>
</dbReference>
<gene>
    <name evidence="7" type="primary">LOC107067179</name>
</gene>
<evidence type="ECO:0000313" key="7">
    <source>
        <dbReference type="RefSeq" id="XP_015177934.1"/>
    </source>
</evidence>
<comment type="similarity">
    <text evidence="1 4">Belongs to the universal ribosomal protein uS7 family.</text>
</comment>
<protein>
    <submittedName>
        <fullName evidence="7">28S ribosomal protein S7, mitochondrial</fullName>
    </submittedName>
</protein>
<dbReference type="SUPFAM" id="SSF47973">
    <property type="entry name" value="Ribosomal protein S7"/>
    <property type="match status" value="1"/>
</dbReference>
<keyword evidence="3 4" id="KW-0687">Ribonucleoprotein</keyword>
<keyword evidence="2 4" id="KW-0689">Ribosomal protein</keyword>
<dbReference type="PIRSF" id="PIRSF002122">
    <property type="entry name" value="RPS7p_RPS7a_RPS5e_RPS7o"/>
    <property type="match status" value="1"/>
</dbReference>
<dbReference type="InterPro" id="IPR023798">
    <property type="entry name" value="Ribosomal_uS7_dom"/>
</dbReference>
<dbReference type="Gene3D" id="1.10.455.10">
    <property type="entry name" value="Ribosomal protein S7 domain"/>
    <property type="match status" value="1"/>
</dbReference>
<dbReference type="GO" id="GO:0005840">
    <property type="term" value="C:ribosome"/>
    <property type="evidence" value="ECO:0007669"/>
    <property type="project" value="UniProtKB-KW"/>
</dbReference>
<dbReference type="GeneID" id="107067179"/>
<dbReference type="CDD" id="cd14870">
    <property type="entry name" value="uS7_Mitochondria_Mammalian"/>
    <property type="match status" value="1"/>
</dbReference>
<evidence type="ECO:0000256" key="3">
    <source>
        <dbReference type="ARBA" id="ARBA00023274"/>
    </source>
</evidence>
<dbReference type="InterPro" id="IPR036823">
    <property type="entry name" value="Ribosomal_uS7_dom_sf"/>
</dbReference>
<dbReference type="InterPro" id="IPR000235">
    <property type="entry name" value="Ribosomal_uS7"/>
</dbReference>
<dbReference type="RefSeq" id="XP_015177934.1">
    <property type="nucleotide sequence ID" value="XM_015322448.1"/>
</dbReference>
<dbReference type="PANTHER" id="PTHR11205">
    <property type="entry name" value="RIBOSOMAL PROTEIN S7"/>
    <property type="match status" value="1"/>
</dbReference>
<proteinExistence type="inferred from homology"/>